<evidence type="ECO:0000256" key="5">
    <source>
        <dbReference type="SAM" id="MobiDB-lite"/>
    </source>
</evidence>
<dbReference type="Gene3D" id="3.90.226.10">
    <property type="entry name" value="2-enoyl-CoA Hydratase, Chain A, domain 1"/>
    <property type="match status" value="1"/>
</dbReference>
<keyword evidence="8" id="KW-1185">Reference proteome</keyword>
<evidence type="ECO:0000256" key="3">
    <source>
        <dbReference type="ARBA" id="ARBA00022801"/>
    </source>
</evidence>
<feature type="compositionally biased region" description="Acidic residues" evidence="5">
    <location>
        <begin position="43"/>
        <end position="69"/>
    </location>
</feature>
<dbReference type="RefSeq" id="XP_002946313.1">
    <property type="nucleotide sequence ID" value="XM_002946267.1"/>
</dbReference>
<feature type="region of interest" description="Disordered" evidence="5">
    <location>
        <begin position="680"/>
        <end position="711"/>
    </location>
</feature>
<dbReference type="Gene3D" id="3.30.750.44">
    <property type="match status" value="1"/>
</dbReference>
<dbReference type="OrthoDB" id="43580at2759"/>
<dbReference type="GO" id="GO:0008236">
    <property type="term" value="F:serine-type peptidase activity"/>
    <property type="evidence" value="ECO:0007669"/>
    <property type="project" value="UniProtKB-KW"/>
</dbReference>
<evidence type="ECO:0000256" key="2">
    <source>
        <dbReference type="ARBA" id="ARBA00022670"/>
    </source>
</evidence>
<dbReference type="InterPro" id="IPR001478">
    <property type="entry name" value="PDZ"/>
</dbReference>
<dbReference type="PANTHER" id="PTHR32060:SF22">
    <property type="entry name" value="CARBOXYL-TERMINAL-PROCESSING PEPTIDASE 3, CHLOROPLASTIC"/>
    <property type="match status" value="1"/>
</dbReference>
<dbReference type="InterPro" id="IPR004447">
    <property type="entry name" value="Peptidase_S41A"/>
</dbReference>
<evidence type="ECO:0000313" key="8">
    <source>
        <dbReference type="Proteomes" id="UP000001058"/>
    </source>
</evidence>
<dbReference type="InterPro" id="IPR005151">
    <property type="entry name" value="Tail-specific_protease"/>
</dbReference>
<dbReference type="PROSITE" id="PS50106">
    <property type="entry name" value="PDZ"/>
    <property type="match status" value="1"/>
</dbReference>
<organism evidence="8">
    <name type="scientific">Volvox carteri f. nagariensis</name>
    <dbReference type="NCBI Taxonomy" id="3068"/>
    <lineage>
        <taxon>Eukaryota</taxon>
        <taxon>Viridiplantae</taxon>
        <taxon>Chlorophyta</taxon>
        <taxon>core chlorophytes</taxon>
        <taxon>Chlorophyceae</taxon>
        <taxon>CS clade</taxon>
        <taxon>Chlamydomonadales</taxon>
        <taxon>Volvocaceae</taxon>
        <taxon>Volvox</taxon>
    </lineage>
</organism>
<feature type="domain" description="PDZ" evidence="6">
    <location>
        <begin position="612"/>
        <end position="677"/>
    </location>
</feature>
<dbReference type="STRING" id="3068.D8TGS3"/>
<keyword evidence="4" id="KW-0720">Serine protease</keyword>
<name>D8TGS3_VOLCA</name>
<feature type="region of interest" description="Disordered" evidence="5">
    <location>
        <begin position="1"/>
        <end position="86"/>
    </location>
</feature>
<dbReference type="PANTHER" id="PTHR32060">
    <property type="entry name" value="TAIL-SPECIFIC PROTEASE"/>
    <property type="match status" value="1"/>
</dbReference>
<feature type="compositionally biased region" description="Low complexity" evidence="5">
    <location>
        <begin position="204"/>
        <end position="213"/>
    </location>
</feature>
<proteinExistence type="inferred from homology"/>
<dbReference type="SUPFAM" id="SSF52096">
    <property type="entry name" value="ClpP/crotonase"/>
    <property type="match status" value="1"/>
</dbReference>
<gene>
    <name evidence="7" type="ORF">VOLCADRAFT_86465</name>
</gene>
<dbReference type="GO" id="GO:0006508">
    <property type="term" value="P:proteolysis"/>
    <property type="evidence" value="ECO:0007669"/>
    <property type="project" value="UniProtKB-KW"/>
</dbReference>
<dbReference type="GeneID" id="9621421"/>
<accession>D8TGS3</accession>
<keyword evidence="3" id="KW-0378">Hydrolase</keyword>
<feature type="compositionally biased region" description="Basic and acidic residues" evidence="5">
    <location>
        <begin position="171"/>
        <end position="193"/>
    </location>
</feature>
<evidence type="ECO:0000259" key="6">
    <source>
        <dbReference type="PROSITE" id="PS50106"/>
    </source>
</evidence>
<sequence>MAQNADLQAADFEAADGEAADGEAADGEAADGEAADRKTADGEAADGEAADGEAADGEAADGEAADGEAADGKAADGEAADGKAADGEAADLVKPYGYVLSCWKSSPRLAQTGGGIGREASRSSSFRRAARGPFLWVSVQHYLPGRSSYHFSVAEAPCRWRLVPPASATGRGKEASDPPYEDSTRGGADHVDRGTGGGGASLTAPAYSPWSASPSPAPWITGRQWLGRAACCAAAAAVALSLALGADSGVAAAATAAATSQSGVPVRLLKAARLNQDNDGVVIAATSETIDVRLTSEHQLLQLQQHPPAILVSPGLMLLVQPTTQPGASGVTADGGSMPYGTVTQRPVPTAAANRFLQPAAGVASTTSTVDGDGDGILPYGSTSPSPGLRFTLDTALRPGGAVDVDVDASEPTGSSFIAGTVAEAAAARHHGGGERIAGVPYHGSSTTRSSGIPDVASETEDRLLEVARQVEARVEGVLGALAGGVPQLLAGGGGGGGAAGQDAAQGAATSAAHSLVREVWEVADNYYLDARATGFDRQRWAELRDEALAVPYRDTAAGYRAVRDMLARGLSDPYCRFIGPSELEAMKKYDVSGVGLNLGTAAEYVIKTGNALPLSRDPTAAGEGGEGGEGVFVVGVSKGSVADLAGVRQGDELLEIQGRSLEATTPFRAAGLISGAAVEAEEQQQGGAGSSGSSGDRQQQEQEQRRSVKGTSAGEVVLIKVVRHSSGQEEELSLVSPRRTLPSAVSSSLTRSIVMLPGGARGEELVGTVRLTSFNARAQADVAAAVRQLESAGATRLVLDLRDNRGGLVTEGLEVARLFLGGDAPIVITERRDAAPDTPRAPGPALTSAPLLVLVNGHTASASEIVAGALHDNCRAVLAGSRTYGKGLIQSVYELSDGSGLVITVGKYLTPRGTDIDRYGIKPDFNSVPSGTQYDSTIKACKLAAPAISSAASAASLTAVLGDLDIAVFSAPTPVAAVVGSGGIVGGGESPTTCTMSFAFSHVGHMEDYGETATAFQSLGLPQLVCPSSKLHDVWLTPDASKHPGLPHN</sequence>
<dbReference type="InterPro" id="IPR029045">
    <property type="entry name" value="ClpP/crotonase-like_dom_sf"/>
</dbReference>
<dbReference type="AlphaFoldDB" id="D8TGS3"/>
<evidence type="ECO:0000313" key="7">
    <source>
        <dbReference type="EMBL" id="EFJ53308.1"/>
    </source>
</evidence>
<dbReference type="GO" id="GO:0004175">
    <property type="term" value="F:endopeptidase activity"/>
    <property type="evidence" value="ECO:0007669"/>
    <property type="project" value="TreeGrafter"/>
</dbReference>
<dbReference type="InParanoid" id="D8TGS3"/>
<dbReference type="SUPFAM" id="SSF50156">
    <property type="entry name" value="PDZ domain-like"/>
    <property type="match status" value="1"/>
</dbReference>
<dbReference type="EMBL" id="GL378323">
    <property type="protein sequence ID" value="EFJ53308.1"/>
    <property type="molecule type" value="Genomic_DNA"/>
</dbReference>
<dbReference type="Proteomes" id="UP000001058">
    <property type="component" value="Unassembled WGS sequence"/>
</dbReference>
<dbReference type="Gene3D" id="2.30.42.10">
    <property type="match status" value="1"/>
</dbReference>
<dbReference type="eggNOG" id="ENOG502QT7D">
    <property type="taxonomic scope" value="Eukaryota"/>
</dbReference>
<comment type="similarity">
    <text evidence="1">Belongs to the peptidase S41A family.</text>
</comment>
<reference evidence="7 8" key="1">
    <citation type="journal article" date="2010" name="Science">
        <title>Genomic analysis of organismal complexity in the multicellular green alga Volvox carteri.</title>
        <authorList>
            <person name="Prochnik S.E."/>
            <person name="Umen J."/>
            <person name="Nedelcu A.M."/>
            <person name="Hallmann A."/>
            <person name="Miller S.M."/>
            <person name="Nishii I."/>
            <person name="Ferris P."/>
            <person name="Kuo A."/>
            <person name="Mitros T."/>
            <person name="Fritz-Laylin L.K."/>
            <person name="Hellsten U."/>
            <person name="Chapman J."/>
            <person name="Simakov O."/>
            <person name="Rensing S.A."/>
            <person name="Terry A."/>
            <person name="Pangilinan J."/>
            <person name="Kapitonov V."/>
            <person name="Jurka J."/>
            <person name="Salamov A."/>
            <person name="Shapiro H."/>
            <person name="Schmutz J."/>
            <person name="Grimwood J."/>
            <person name="Lindquist E."/>
            <person name="Lucas S."/>
            <person name="Grigoriev I.V."/>
            <person name="Schmitt R."/>
            <person name="Kirk D."/>
            <person name="Rokhsar D.S."/>
        </authorList>
    </citation>
    <scope>NUCLEOTIDE SEQUENCE [LARGE SCALE GENOMIC DNA]</scope>
    <source>
        <strain evidence="8">f. Nagariensis / Eve</strain>
    </source>
</reference>
<dbReference type="SMART" id="SM00245">
    <property type="entry name" value="TSPc"/>
    <property type="match status" value="1"/>
</dbReference>
<evidence type="ECO:0000256" key="4">
    <source>
        <dbReference type="ARBA" id="ARBA00022825"/>
    </source>
</evidence>
<dbReference type="SMART" id="SM00228">
    <property type="entry name" value="PDZ"/>
    <property type="match status" value="1"/>
</dbReference>
<dbReference type="InterPro" id="IPR036034">
    <property type="entry name" value="PDZ_sf"/>
</dbReference>
<dbReference type="Pfam" id="PF03572">
    <property type="entry name" value="Peptidase_S41"/>
    <property type="match status" value="1"/>
</dbReference>
<dbReference type="CDD" id="cd07560">
    <property type="entry name" value="Peptidase_S41_CPP"/>
    <property type="match status" value="1"/>
</dbReference>
<feature type="compositionally biased region" description="Basic and acidic residues" evidence="5">
    <location>
        <begin position="70"/>
        <end position="86"/>
    </location>
</feature>
<evidence type="ECO:0000256" key="1">
    <source>
        <dbReference type="ARBA" id="ARBA00009179"/>
    </source>
</evidence>
<dbReference type="KEGG" id="vcn:VOLCADRAFT_86465"/>
<feature type="region of interest" description="Disordered" evidence="5">
    <location>
        <begin position="167"/>
        <end position="213"/>
    </location>
</feature>
<feature type="compositionally biased region" description="Acidic residues" evidence="5">
    <location>
        <begin position="13"/>
        <end position="33"/>
    </location>
</feature>
<protein>
    <recommendedName>
        <fullName evidence="6">PDZ domain-containing protein</fullName>
    </recommendedName>
</protein>
<keyword evidence="2" id="KW-0645">Protease</keyword>